<evidence type="ECO:0000313" key="1">
    <source>
        <dbReference type="EMBL" id="CAG6627828.1"/>
    </source>
</evidence>
<name>A0A8D8VMI7_9HEMI</name>
<proteinExistence type="predicted"/>
<dbReference type="EMBL" id="HBUF01066445">
    <property type="protein sequence ID" value="CAG6627828.1"/>
    <property type="molecule type" value="Transcribed_RNA"/>
</dbReference>
<sequence>MCCIIICPMTTWIVLDTLDKFAMSFEFLFGNMLHFRIFSVLGSFGLLGPNCERKKSKIGRIFFLWISIAYVLKRRAYKENTIRRVVAPPEAVKRMCPPGGCFGVGFSGRLGV</sequence>
<organism evidence="1">
    <name type="scientific">Cacopsylla melanoneura</name>
    <dbReference type="NCBI Taxonomy" id="428564"/>
    <lineage>
        <taxon>Eukaryota</taxon>
        <taxon>Metazoa</taxon>
        <taxon>Ecdysozoa</taxon>
        <taxon>Arthropoda</taxon>
        <taxon>Hexapoda</taxon>
        <taxon>Insecta</taxon>
        <taxon>Pterygota</taxon>
        <taxon>Neoptera</taxon>
        <taxon>Paraneoptera</taxon>
        <taxon>Hemiptera</taxon>
        <taxon>Sternorrhyncha</taxon>
        <taxon>Psylloidea</taxon>
        <taxon>Psyllidae</taxon>
        <taxon>Psyllinae</taxon>
        <taxon>Cacopsylla</taxon>
    </lineage>
</organism>
<reference evidence="1" key="1">
    <citation type="submission" date="2021-05" db="EMBL/GenBank/DDBJ databases">
        <authorList>
            <person name="Alioto T."/>
            <person name="Alioto T."/>
            <person name="Gomez Garrido J."/>
        </authorList>
    </citation>
    <scope>NUCLEOTIDE SEQUENCE</scope>
</reference>
<protein>
    <submittedName>
        <fullName evidence="1">Uncharacterized protein</fullName>
    </submittedName>
</protein>
<dbReference type="EMBL" id="HBUF01066447">
    <property type="protein sequence ID" value="CAG6627832.1"/>
    <property type="molecule type" value="Transcribed_RNA"/>
</dbReference>
<accession>A0A8D8VMI7</accession>
<dbReference type="AlphaFoldDB" id="A0A8D8VMI7"/>